<evidence type="ECO:0000256" key="9">
    <source>
        <dbReference type="ARBA" id="ARBA00022884"/>
    </source>
</evidence>
<dbReference type="Pfam" id="PF13087">
    <property type="entry name" value="AAA_12"/>
    <property type="match status" value="1"/>
</dbReference>
<keyword evidence="4" id="KW-0963">Cytoplasm</keyword>
<protein>
    <recommendedName>
        <fullName evidence="3">RNA helicase</fullName>
        <ecNumber evidence="3">3.6.4.13</ecNumber>
    </recommendedName>
</protein>
<dbReference type="Pfam" id="PF13086">
    <property type="entry name" value="AAA_11"/>
    <property type="match status" value="1"/>
</dbReference>
<evidence type="ECO:0000256" key="6">
    <source>
        <dbReference type="ARBA" id="ARBA00022801"/>
    </source>
</evidence>
<comment type="catalytic activity">
    <reaction evidence="11">
        <text>ATP + H2O = ADP + phosphate + H(+)</text>
        <dbReference type="Rhea" id="RHEA:13065"/>
        <dbReference type="ChEBI" id="CHEBI:15377"/>
        <dbReference type="ChEBI" id="CHEBI:15378"/>
        <dbReference type="ChEBI" id="CHEBI:30616"/>
        <dbReference type="ChEBI" id="CHEBI:43474"/>
        <dbReference type="ChEBI" id="CHEBI:456216"/>
        <dbReference type="EC" id="3.6.4.13"/>
    </reaction>
</comment>
<dbReference type="InterPro" id="IPR026122">
    <property type="entry name" value="MOV-10/SDE3_DEXXQ/H-box"/>
</dbReference>
<dbReference type="AlphaFoldDB" id="A0A023GKX5"/>
<sequence length="489" mass="54514">GECCTQSTHAGKKPVQFCFPSCSPPSKPAIPASSLRFFNKKVQQNPEACKAVEDMLRGEHRPFPYILFGPPGTGKSTTLVEALKQMCTVMPSSRILVVAPSNSACDLLAEQLLGHLKPSEMLRLYSSTVQPVKVSKKLEKYSNYKEGFEEQYESNILMTFKVIVTTLVTSAKLGKAGLVVNCFTHIVVDEAGQASEPECIIPLMELMRPWSRTGTGGHVILAGDPMQLGPVVSSKLSSSYGLGVSLLERLINMPAYRNTDGQSSHMMTKLLRNFRSHADILQVPNEMFYKSELQVYADEGISKSLLLWEELPTKGVPLLFHGVSGQDRQDGTCPSYFNSEEIKVVLKYVASLLSWGNGLPVRLREEDIGIISPYRKQVAKIRSELAQRGHKKITVGSTEEFQGQERMVVIATTVRSTKSLVPKHFRHRLGFLSNPKRFNVAVTRAKALMIIVGNPRILCQDPCWKRLVQFCFNKGAYRGMWFEPEILLD</sequence>
<dbReference type="Gene3D" id="3.40.50.300">
    <property type="entry name" value="P-loop containing nucleotide triphosphate hydrolases"/>
    <property type="match status" value="2"/>
</dbReference>
<evidence type="ECO:0000256" key="3">
    <source>
        <dbReference type="ARBA" id="ARBA00012552"/>
    </source>
</evidence>
<dbReference type="InterPro" id="IPR047187">
    <property type="entry name" value="SF1_C_Upf1"/>
</dbReference>
<dbReference type="EC" id="3.6.4.13" evidence="3"/>
<dbReference type="PANTHER" id="PTHR45418:SF1">
    <property type="entry name" value="CANCER_TESTIS ANTIGEN 55"/>
    <property type="match status" value="1"/>
</dbReference>
<evidence type="ECO:0000256" key="4">
    <source>
        <dbReference type="ARBA" id="ARBA00022490"/>
    </source>
</evidence>
<name>A0A023GKX5_AMBTT</name>
<dbReference type="FunFam" id="3.40.50.300:FF:000608">
    <property type="entry name" value="Mov10 RISC complex RNA helicase"/>
    <property type="match status" value="1"/>
</dbReference>
<evidence type="ECO:0000259" key="12">
    <source>
        <dbReference type="Pfam" id="PF13086"/>
    </source>
</evidence>
<dbReference type="InterPro" id="IPR041679">
    <property type="entry name" value="DNA2/NAM7-like_C"/>
</dbReference>
<evidence type="ECO:0000256" key="7">
    <source>
        <dbReference type="ARBA" id="ARBA00022806"/>
    </source>
</evidence>
<evidence type="ECO:0000256" key="5">
    <source>
        <dbReference type="ARBA" id="ARBA00022741"/>
    </source>
</evidence>
<dbReference type="GO" id="GO:0016787">
    <property type="term" value="F:hydrolase activity"/>
    <property type="evidence" value="ECO:0007669"/>
    <property type="project" value="UniProtKB-KW"/>
</dbReference>
<evidence type="ECO:0000256" key="11">
    <source>
        <dbReference type="ARBA" id="ARBA00047984"/>
    </source>
</evidence>
<dbReference type="CDD" id="cd18808">
    <property type="entry name" value="SF1_C_Upf1"/>
    <property type="match status" value="1"/>
</dbReference>
<evidence type="ECO:0000259" key="13">
    <source>
        <dbReference type="Pfam" id="PF13087"/>
    </source>
</evidence>
<dbReference type="GO" id="GO:0036464">
    <property type="term" value="C:cytoplasmic ribonucleoprotein granule"/>
    <property type="evidence" value="ECO:0007669"/>
    <property type="project" value="UniProtKB-SubCell"/>
</dbReference>
<dbReference type="GO" id="GO:0003723">
    <property type="term" value="F:RNA binding"/>
    <property type="evidence" value="ECO:0007669"/>
    <property type="project" value="UniProtKB-KW"/>
</dbReference>
<accession>A0A023GKX5</accession>
<keyword evidence="5" id="KW-0547">Nucleotide-binding</keyword>
<keyword evidence="8" id="KW-0067">ATP-binding</keyword>
<dbReference type="GO" id="GO:0005524">
    <property type="term" value="F:ATP binding"/>
    <property type="evidence" value="ECO:0007669"/>
    <property type="project" value="UniProtKB-KW"/>
</dbReference>
<feature type="domain" description="DNA2/NAM7 helicase helicase" evidence="12">
    <location>
        <begin position="132"/>
        <end position="235"/>
    </location>
</feature>
<dbReference type="GO" id="GO:0032574">
    <property type="term" value="F:5'-3' RNA helicase activity"/>
    <property type="evidence" value="ECO:0007669"/>
    <property type="project" value="InterPro"/>
</dbReference>
<dbReference type="EMBL" id="GBBM01000949">
    <property type="protein sequence ID" value="JAC34469.1"/>
    <property type="molecule type" value="mRNA"/>
</dbReference>
<comment type="similarity">
    <text evidence="2">Belongs to the DNA2/NAM7 helicase family. SDE3 subfamily.</text>
</comment>
<dbReference type="CDD" id="cd18038">
    <property type="entry name" value="DEXXQc_Helz-like"/>
    <property type="match status" value="1"/>
</dbReference>
<keyword evidence="7 14" id="KW-0347">Helicase</keyword>
<feature type="non-terminal residue" evidence="14">
    <location>
        <position position="1"/>
    </location>
</feature>
<evidence type="ECO:0000256" key="10">
    <source>
        <dbReference type="ARBA" id="ARBA00023158"/>
    </source>
</evidence>
<keyword evidence="10" id="KW-0943">RNA-mediated gene silencing</keyword>
<dbReference type="GO" id="GO:0031047">
    <property type="term" value="P:regulatory ncRNA-mediated gene silencing"/>
    <property type="evidence" value="ECO:0007669"/>
    <property type="project" value="UniProtKB-KW"/>
</dbReference>
<comment type="subcellular location">
    <subcellularLocation>
        <location evidence="1">Cytoplasm</location>
        <location evidence="1">Cytoplasmic ribonucleoprotein granule</location>
    </subcellularLocation>
</comment>
<reference evidence="14" key="1">
    <citation type="submission" date="2014-03" db="EMBL/GenBank/DDBJ databases">
        <title>The sialotranscriptome of Amblyomma triste, Amblyomma parvum and Amblyomma cajennense ticks, uncovered by 454-based RNA-seq.</title>
        <authorList>
            <person name="Garcia G.R."/>
            <person name="Gardinassi L.G."/>
            <person name="Ribeiro J.M."/>
            <person name="Anatriello E."/>
            <person name="Ferreira B.R."/>
            <person name="Moreira H.N."/>
            <person name="Mafra C."/>
            <person name="Olegario M.M."/>
            <person name="Szabo P.J."/>
            <person name="Miranda-Santos I.K."/>
            <person name="Maruyama S.R."/>
        </authorList>
    </citation>
    <scope>NUCLEOTIDE SEQUENCE</scope>
    <source>
        <strain evidence="14">Mato Grasso do Sul</strain>
        <tissue evidence="14">Salivary glands</tissue>
    </source>
</reference>
<organism evidence="14">
    <name type="scientific">Amblyomma triste</name>
    <name type="common">Neotropical tick</name>
    <dbReference type="NCBI Taxonomy" id="251400"/>
    <lineage>
        <taxon>Eukaryota</taxon>
        <taxon>Metazoa</taxon>
        <taxon>Ecdysozoa</taxon>
        <taxon>Arthropoda</taxon>
        <taxon>Chelicerata</taxon>
        <taxon>Arachnida</taxon>
        <taxon>Acari</taxon>
        <taxon>Parasitiformes</taxon>
        <taxon>Ixodida</taxon>
        <taxon>Ixodoidea</taxon>
        <taxon>Ixodidae</taxon>
        <taxon>Amblyomminae</taxon>
        <taxon>Amblyomma</taxon>
    </lineage>
</organism>
<proteinExistence type="evidence at transcript level"/>
<evidence type="ECO:0000256" key="1">
    <source>
        <dbReference type="ARBA" id="ARBA00004331"/>
    </source>
</evidence>
<evidence type="ECO:0000313" key="14">
    <source>
        <dbReference type="EMBL" id="JAC34469.1"/>
    </source>
</evidence>
<dbReference type="InterPro" id="IPR041677">
    <property type="entry name" value="DNA2/NAM7_AAA_11"/>
</dbReference>
<dbReference type="InterPro" id="IPR027417">
    <property type="entry name" value="P-loop_NTPase"/>
</dbReference>
<feature type="domain" description="DNA2/NAM7 helicase-like C-terminal" evidence="13">
    <location>
        <begin position="243"/>
        <end position="455"/>
    </location>
</feature>
<dbReference type="PANTHER" id="PTHR45418">
    <property type="entry name" value="CANCER/TESTIS ANTIGEN 55"/>
    <property type="match status" value="1"/>
</dbReference>
<evidence type="ECO:0000256" key="2">
    <source>
        <dbReference type="ARBA" id="ARBA00005601"/>
    </source>
</evidence>
<keyword evidence="6" id="KW-0378">Hydrolase</keyword>
<dbReference type="SUPFAM" id="SSF52540">
    <property type="entry name" value="P-loop containing nucleoside triphosphate hydrolases"/>
    <property type="match status" value="1"/>
</dbReference>
<evidence type="ECO:0000256" key="8">
    <source>
        <dbReference type="ARBA" id="ARBA00022840"/>
    </source>
</evidence>
<keyword evidence="9" id="KW-0694">RNA-binding</keyword>